<evidence type="ECO:0000256" key="1">
    <source>
        <dbReference type="SAM" id="Coils"/>
    </source>
</evidence>
<evidence type="ECO:0000313" key="4">
    <source>
        <dbReference type="Proteomes" id="UP000316079"/>
    </source>
</evidence>
<dbReference type="EMBL" id="SRMA01025964">
    <property type="protein sequence ID" value="TRY89546.1"/>
    <property type="molecule type" value="Genomic_DNA"/>
</dbReference>
<dbReference type="GO" id="GO:0000235">
    <property type="term" value="C:astral microtubule"/>
    <property type="evidence" value="ECO:0007669"/>
    <property type="project" value="TreeGrafter"/>
</dbReference>
<gene>
    <name evidence="3" type="ORF">DNTS_014679</name>
</gene>
<feature type="region of interest" description="Disordered" evidence="2">
    <location>
        <begin position="649"/>
        <end position="668"/>
    </location>
</feature>
<keyword evidence="1" id="KW-0175">Coiled coil</keyword>
<dbReference type="PANTHER" id="PTHR14739:SF9">
    <property type="entry name" value="MICROTUBULE-ASSOCIATED PROTEIN 9"/>
    <property type="match status" value="1"/>
</dbReference>
<sequence>MGLDFKAMTSLLATVALSENIKKNNFSGNVLLTDIRDASNDAVLVYFQDELKRAVSARAPRLSYSDDFEEDEDDDADTLKKLLKTQKEKKEMFKVWRTKGKINDFKLSDDEEENVKPKKVSFMKTKRSGTDLNAEHQNSDGSDGQTSSVHSAQSRNSSKSPSNCNSSEKTSPFSSLSDKCRPESPFLGNDEQTKARKSLSESPLPLYSENSQRHSSIASTPEVSQGESPVLKPSENDVDHQTNEDRVPVPQPRERVVKPKPTGSLLDEMSPRPKPRQKTSNKYEPSQFEEETRSETPLCSHAATSSMSIALSSKSFSEKSQTFSSGSIQGPDESQDITEDSNTVEQVSEVLATAGSYTSEESKDRTYSTSFEETHESIRHDRDQAPSRCLESSMSKKSRPSSSQLCSSRSSRGSLKSESKYLGTLKILDQTTQDLKQAPGAADSIRAAVYQEWLKQKEEKLKMVKKAKKQEEKSKEEKVHEEKLAKTVDAKASYEAWKDKKREDLKKKFKEKQESINQKQLELEQKQERKETAKQVFEKWKEEHEGILKERLRERKKAERRKKQEQILEKEQRKKDCTSAFAEWSNLKQDVIAVKVKAEHRKQKIKEVEEKYEKEEQDKMALEMYDKWLRRKEFQQTKERKEKRIQAILRDDPPPPWSPPNKTIPFRK</sequence>
<dbReference type="InterPro" id="IPR026106">
    <property type="entry name" value="MAP9"/>
</dbReference>
<protein>
    <recommendedName>
        <fullName evidence="5">Microtubule-associated protein 9</fullName>
    </recommendedName>
</protein>
<feature type="compositionally biased region" description="Polar residues" evidence="2">
    <location>
        <begin position="168"/>
        <end position="177"/>
    </location>
</feature>
<feature type="compositionally biased region" description="Basic and acidic residues" evidence="2">
    <location>
        <begin position="360"/>
        <end position="385"/>
    </location>
</feature>
<dbReference type="GO" id="GO:0008017">
    <property type="term" value="F:microtubule binding"/>
    <property type="evidence" value="ECO:0007669"/>
    <property type="project" value="TreeGrafter"/>
</dbReference>
<dbReference type="OrthoDB" id="8956542at2759"/>
<evidence type="ECO:0008006" key="5">
    <source>
        <dbReference type="Google" id="ProtNLM"/>
    </source>
</evidence>
<feature type="region of interest" description="Disordered" evidence="2">
    <location>
        <begin position="122"/>
        <end position="417"/>
    </location>
</feature>
<feature type="compositionally biased region" description="Low complexity" evidence="2">
    <location>
        <begin position="392"/>
        <end position="416"/>
    </location>
</feature>
<dbReference type="Proteomes" id="UP000316079">
    <property type="component" value="Unassembled WGS sequence"/>
</dbReference>
<comment type="caution">
    <text evidence="3">The sequence shown here is derived from an EMBL/GenBank/DDBJ whole genome shotgun (WGS) entry which is preliminary data.</text>
</comment>
<feature type="compositionally biased region" description="Low complexity" evidence="2">
    <location>
        <begin position="151"/>
        <end position="167"/>
    </location>
</feature>
<feature type="compositionally biased region" description="Low complexity" evidence="2">
    <location>
        <begin position="200"/>
        <end position="210"/>
    </location>
</feature>
<feature type="compositionally biased region" description="Polar residues" evidence="2">
    <location>
        <begin position="139"/>
        <end position="150"/>
    </location>
</feature>
<feature type="compositionally biased region" description="Polar residues" evidence="2">
    <location>
        <begin position="302"/>
        <end position="328"/>
    </location>
</feature>
<dbReference type="PANTHER" id="PTHR14739">
    <property type="entry name" value="MICROTUBULE-ASSOCIATED PROTEIN 9"/>
    <property type="match status" value="1"/>
</dbReference>
<name>A0A553QHZ5_9TELE</name>
<evidence type="ECO:0000313" key="3">
    <source>
        <dbReference type="EMBL" id="TRY89546.1"/>
    </source>
</evidence>
<feature type="region of interest" description="Disordered" evidence="2">
    <location>
        <begin position="554"/>
        <end position="575"/>
    </location>
</feature>
<accession>A0A553QHZ5</accession>
<feature type="coiled-coil region" evidence="1">
    <location>
        <begin position="450"/>
        <end position="477"/>
    </location>
</feature>
<reference evidence="3 4" key="1">
    <citation type="journal article" date="2019" name="Sci. Data">
        <title>Hybrid genome assembly and annotation of Danionella translucida.</title>
        <authorList>
            <person name="Kadobianskyi M."/>
            <person name="Schulze L."/>
            <person name="Schuelke M."/>
            <person name="Judkewitz B."/>
        </authorList>
    </citation>
    <scope>NUCLEOTIDE SEQUENCE [LARGE SCALE GENOMIC DNA]</scope>
    <source>
        <strain evidence="3 4">Bolton</strain>
    </source>
</reference>
<proteinExistence type="predicted"/>
<feature type="compositionally biased region" description="Basic and acidic residues" evidence="2">
    <location>
        <begin position="234"/>
        <end position="257"/>
    </location>
</feature>
<dbReference type="GO" id="GO:1902412">
    <property type="term" value="P:regulation of mitotic cytokinesis"/>
    <property type="evidence" value="ECO:0007669"/>
    <property type="project" value="TreeGrafter"/>
</dbReference>
<dbReference type="AlphaFoldDB" id="A0A553QHZ5"/>
<feature type="compositionally biased region" description="Polar residues" evidence="2">
    <location>
        <begin position="213"/>
        <end position="227"/>
    </location>
</feature>
<dbReference type="GO" id="GO:0090307">
    <property type="term" value="P:mitotic spindle assembly"/>
    <property type="evidence" value="ECO:0007669"/>
    <property type="project" value="TreeGrafter"/>
</dbReference>
<evidence type="ECO:0000256" key="2">
    <source>
        <dbReference type="SAM" id="MobiDB-lite"/>
    </source>
</evidence>
<dbReference type="GO" id="GO:0000281">
    <property type="term" value="P:mitotic cytokinesis"/>
    <property type="evidence" value="ECO:0007669"/>
    <property type="project" value="InterPro"/>
</dbReference>
<keyword evidence="4" id="KW-1185">Reference proteome</keyword>
<organism evidence="3 4">
    <name type="scientific">Danionella cerebrum</name>
    <dbReference type="NCBI Taxonomy" id="2873325"/>
    <lineage>
        <taxon>Eukaryota</taxon>
        <taxon>Metazoa</taxon>
        <taxon>Chordata</taxon>
        <taxon>Craniata</taxon>
        <taxon>Vertebrata</taxon>
        <taxon>Euteleostomi</taxon>
        <taxon>Actinopterygii</taxon>
        <taxon>Neopterygii</taxon>
        <taxon>Teleostei</taxon>
        <taxon>Ostariophysi</taxon>
        <taxon>Cypriniformes</taxon>
        <taxon>Danionidae</taxon>
        <taxon>Danioninae</taxon>
        <taxon>Danionella</taxon>
    </lineage>
</organism>